<dbReference type="AlphaFoldDB" id="A0A813WSI0"/>
<evidence type="ECO:0000313" key="2">
    <source>
        <dbReference type="Proteomes" id="UP000663889"/>
    </source>
</evidence>
<organism evidence="1 2">
    <name type="scientific">Rotaria sordida</name>
    <dbReference type="NCBI Taxonomy" id="392033"/>
    <lineage>
        <taxon>Eukaryota</taxon>
        <taxon>Metazoa</taxon>
        <taxon>Spiralia</taxon>
        <taxon>Gnathifera</taxon>
        <taxon>Rotifera</taxon>
        <taxon>Eurotatoria</taxon>
        <taxon>Bdelloidea</taxon>
        <taxon>Philodinida</taxon>
        <taxon>Philodinidae</taxon>
        <taxon>Rotaria</taxon>
    </lineage>
</organism>
<proteinExistence type="predicted"/>
<evidence type="ECO:0000313" key="1">
    <source>
        <dbReference type="EMBL" id="CAF0856552.1"/>
    </source>
</evidence>
<name>A0A813WSI0_9BILA</name>
<dbReference type="Proteomes" id="UP000663889">
    <property type="component" value="Unassembled WGS sequence"/>
</dbReference>
<comment type="caution">
    <text evidence="1">The sequence shown here is derived from an EMBL/GenBank/DDBJ whole genome shotgun (WGS) entry which is preliminary data.</text>
</comment>
<protein>
    <submittedName>
        <fullName evidence="1">Uncharacterized protein</fullName>
    </submittedName>
</protein>
<accession>A0A813WSI0</accession>
<reference evidence="1" key="1">
    <citation type="submission" date="2021-02" db="EMBL/GenBank/DDBJ databases">
        <authorList>
            <person name="Nowell W R."/>
        </authorList>
    </citation>
    <scope>NUCLEOTIDE SEQUENCE</scope>
</reference>
<gene>
    <name evidence="1" type="ORF">SEV965_LOCUS3390</name>
</gene>
<sequence length="81" mass="9252">MSETSISSSVSNAHVLALVDQLRLNTKLKKDEQLRQYVFDIRTTKNREIGILTSLATQANHFRSFQNELLFAKTGHFNLDT</sequence>
<dbReference type="EMBL" id="CAJNOU010000086">
    <property type="protein sequence ID" value="CAF0856552.1"/>
    <property type="molecule type" value="Genomic_DNA"/>
</dbReference>